<reference evidence="6 7" key="1">
    <citation type="submission" date="2013-08" db="EMBL/GenBank/DDBJ databases">
        <title>An opportunistic ruminal bacterium that causes liver abscesses in cattle.</title>
        <authorList>
            <person name="Benahmed F.H."/>
            <person name="Rasmussen M."/>
            <person name="Harbottle H."/>
            <person name="Soppet D."/>
            <person name="Nagaraja T.G."/>
            <person name="Davidson M."/>
        </authorList>
    </citation>
    <scope>NUCLEOTIDE SEQUENCE [LARGE SCALE GENOMIC DNA]</scope>
    <source>
        <strain evidence="6 7">B35</strain>
    </source>
</reference>
<organism evidence="6 7">
    <name type="scientific">Fusobacterium necrophorum subsp. funduliforme B35</name>
    <dbReference type="NCBI Taxonomy" id="1226633"/>
    <lineage>
        <taxon>Bacteria</taxon>
        <taxon>Fusobacteriati</taxon>
        <taxon>Fusobacteriota</taxon>
        <taxon>Fusobacteriia</taxon>
        <taxon>Fusobacteriales</taxon>
        <taxon>Fusobacteriaceae</taxon>
        <taxon>Fusobacterium</taxon>
    </lineage>
</organism>
<dbReference type="PANTHER" id="PTHR10010:SF46">
    <property type="entry name" value="SODIUM-DEPENDENT PHOSPHATE TRANSPORT PROTEIN 2B"/>
    <property type="match status" value="1"/>
</dbReference>
<comment type="subcellular location">
    <subcellularLocation>
        <location evidence="1">Cell membrane</location>
        <topology evidence="1">Multi-pass membrane protein</topology>
    </subcellularLocation>
</comment>
<evidence type="ECO:0000256" key="3">
    <source>
        <dbReference type="ARBA" id="ARBA00022692"/>
    </source>
</evidence>
<dbReference type="PATRIC" id="fig|1226633.4.peg.1449"/>
<keyword evidence="5" id="KW-0472">Membrane</keyword>
<dbReference type="RefSeq" id="WP_039122055.1">
    <property type="nucleotide sequence ID" value="NZ_AOJP01000007.1"/>
</dbReference>
<dbReference type="GO" id="GO:0044341">
    <property type="term" value="P:sodium-dependent phosphate transport"/>
    <property type="evidence" value="ECO:0007669"/>
    <property type="project" value="InterPro"/>
</dbReference>
<evidence type="ECO:0000313" key="7">
    <source>
        <dbReference type="Proteomes" id="UP000031184"/>
    </source>
</evidence>
<evidence type="ECO:0000256" key="2">
    <source>
        <dbReference type="ARBA" id="ARBA00022475"/>
    </source>
</evidence>
<dbReference type="Gene3D" id="1.20.58.220">
    <property type="entry name" value="Phosphate transport system protein phou homolog 2, domain 2"/>
    <property type="match status" value="1"/>
</dbReference>
<dbReference type="GO" id="GO:0005436">
    <property type="term" value="F:sodium:phosphate symporter activity"/>
    <property type="evidence" value="ECO:0007669"/>
    <property type="project" value="InterPro"/>
</dbReference>
<dbReference type="Proteomes" id="UP000031184">
    <property type="component" value="Unassembled WGS sequence"/>
</dbReference>
<dbReference type="InterPro" id="IPR038078">
    <property type="entry name" value="PhoU-like_sf"/>
</dbReference>
<comment type="caution">
    <text evidence="6">The sequence shown here is derived from an EMBL/GenBank/DDBJ whole genome shotgun (WGS) entry which is preliminary data.</text>
</comment>
<evidence type="ECO:0000256" key="1">
    <source>
        <dbReference type="ARBA" id="ARBA00004651"/>
    </source>
</evidence>
<dbReference type="SUPFAM" id="SSF109755">
    <property type="entry name" value="PhoU-like"/>
    <property type="match status" value="1"/>
</dbReference>
<name>A0A017H3P7_9FUSO</name>
<dbReference type="Pfam" id="PF02690">
    <property type="entry name" value="Na_Pi_cotrans"/>
    <property type="match status" value="2"/>
</dbReference>
<evidence type="ECO:0000256" key="4">
    <source>
        <dbReference type="ARBA" id="ARBA00022989"/>
    </source>
</evidence>
<gene>
    <name evidence="6" type="ORF">C095_07190</name>
</gene>
<dbReference type="InterPro" id="IPR003841">
    <property type="entry name" value="Na/Pi_transpt"/>
</dbReference>
<proteinExistence type="predicted"/>
<dbReference type="OrthoDB" id="9763003at2"/>
<keyword evidence="4" id="KW-1133">Transmembrane helix</keyword>
<dbReference type="AlphaFoldDB" id="A0A017H3P7"/>
<protein>
    <submittedName>
        <fullName evidence="6">Phosphate transporter</fullName>
    </submittedName>
</protein>
<evidence type="ECO:0000256" key="5">
    <source>
        <dbReference type="ARBA" id="ARBA00023136"/>
    </source>
</evidence>
<keyword evidence="2" id="KW-1003">Cell membrane</keyword>
<dbReference type="GO" id="GO:0005886">
    <property type="term" value="C:plasma membrane"/>
    <property type="evidence" value="ECO:0007669"/>
    <property type="project" value="UniProtKB-SubCell"/>
</dbReference>
<accession>A0A017H3P7</accession>
<sequence>MYFQVLCTVVGGLGIFLLGMENMSSGMQKIAGPRLKKILATLTTNRVLGIFTGILITALVQSSSVSTVMTIGFVNASLLTLKQALGIILGANIGTTITGWLLAMNIGKYGLPIVGVAAILLMFKKEDKIKVRLRTLMGFGFIFLGLQLMSDGLRPLRDLPEFVNMFQAFQANSYLGVLKVALVGAAITGIVQSSAATLGITITLASQGLIDYPTAVALVLGENVGTTITALLASLGASSNAKRAAYAHTLINLIGVLWVTAIFPYYLFALENILDPMHHMGAAIASAHTFFNICNVILLIPFIGMFDTFLQKVVSSDENMEEGEMKVTKLSAMGKMLPTVIIDQTKNEVLTMGKYIKHIFFRLEELYEDSEKIPVNVAEINEVEDKLDLYEKEINNVNYALLNRTLNQEYIEKTRRNLLVCDEYETISDYIGRIGDSIEKLQEHNILIEGFRVEILKDLNDKLVQFFQHIHHGYESKEMKYFSEGIDEYNEIKNFCKMKRKEHFKDNTENIIPSRLNTEFSDIINYYQRAADHIYNIIEFYMKL</sequence>
<dbReference type="PANTHER" id="PTHR10010">
    <property type="entry name" value="SOLUTE CARRIER FAMILY 34 SODIUM PHOSPHATE , MEMBER 2-RELATED"/>
    <property type="match status" value="1"/>
</dbReference>
<dbReference type="EMBL" id="AUZI01000019">
    <property type="protein sequence ID" value="KID48867.1"/>
    <property type="molecule type" value="Genomic_DNA"/>
</dbReference>
<dbReference type="NCBIfam" id="TIGR00704">
    <property type="entry name" value="NaPi_cotrn_rel"/>
    <property type="match status" value="1"/>
</dbReference>
<dbReference type="InterPro" id="IPR004633">
    <property type="entry name" value="NaPi_cotrn-rel/YqeW-like"/>
</dbReference>
<evidence type="ECO:0000313" key="6">
    <source>
        <dbReference type="EMBL" id="KID48867.1"/>
    </source>
</evidence>
<keyword evidence="3" id="KW-0812">Transmembrane</keyword>
<dbReference type="NCBIfam" id="NF037997">
    <property type="entry name" value="Na_Pi_symport"/>
    <property type="match status" value="1"/>
</dbReference>